<name>A0A3M3YYN4_9PSED</name>
<reference evidence="1 2" key="1">
    <citation type="submission" date="2018-08" db="EMBL/GenBank/DDBJ databases">
        <title>Recombination of ecologically and evolutionarily significant loci maintains genetic cohesion in the Pseudomonas syringae species complex.</title>
        <authorList>
            <person name="Dillon M."/>
            <person name="Thakur S."/>
            <person name="Almeida R.N.D."/>
            <person name="Weir B.S."/>
            <person name="Guttman D.S."/>
        </authorList>
    </citation>
    <scope>NUCLEOTIDE SEQUENCE [LARGE SCALE GENOMIC DNA]</scope>
    <source>
        <strain evidence="1 2">ICMP 4092</strain>
    </source>
</reference>
<evidence type="ECO:0000313" key="2">
    <source>
        <dbReference type="Proteomes" id="UP000268056"/>
    </source>
</evidence>
<dbReference type="RefSeq" id="WP_233594491.1">
    <property type="nucleotide sequence ID" value="NZ_RBQC01000094.1"/>
</dbReference>
<comment type="caution">
    <text evidence="1">The sequence shown here is derived from an EMBL/GenBank/DDBJ whole genome shotgun (WGS) entry which is preliminary data.</text>
</comment>
<protein>
    <submittedName>
        <fullName evidence="1">Uncharacterized protein</fullName>
    </submittedName>
</protein>
<dbReference type="Proteomes" id="UP000268056">
    <property type="component" value="Unassembled WGS sequence"/>
</dbReference>
<sequence length="635" mass="72432">MSTEWQLPPAYESRMFKSYTIAMSLIKSFADGDFEPPQKLVSSIRDYLATPDNPKSALSRFTAQLNIAPGERDVSDDPIIQATLIIAIVVAWASSETENRFSAFWKLARHSWWIENLWVDAALVIANQDTEFKSAILGLADKHFNDAEKELLEKYGMDPENPITLDEIWHGHLRESYTDSSSWSWVKLLANLTPNKLFELMNFMQSPFLLNRILDSPEFDKNLELWEHMILKAPASFESDGSWQGGALLPSLIRHGGAKIVHLGDSTEHPPAVLEPHIRSLLTRFVDTLAQRSDFEGMFKRWGTWLTRQHLHFPVRAPGRKVILDSQDIFWALAEKISPSSSKSISKMLDNSWEPWVYQSMLALLHSKMPEQFSAPDVKNFIKEWYLTPTDWNSKKGQKLRRHTDQYHANRPNTYACRVLGFSIALSDDFTNHWLKMWKGSVVLREILEFRPVYQISGEWKPADASGLMRTLVDIGLGILDCTASDQDALEPEVAPKSSALFQALWDATTEMLNIDIYGDDFWALMQQHLAIRRVQWTVGALKSPENEYLKLLDQTATPSSITALKLMRSNTSTFISLLPMLLQNNVTKEGLRHLLNEADVNLTELALSAAKYQDAPKRKFKILPHHVNLIEELA</sequence>
<proteinExistence type="predicted"/>
<dbReference type="AlphaFoldDB" id="A0A3M3YYN4"/>
<accession>A0A3M3YYN4</accession>
<dbReference type="EMBL" id="RBQC01000094">
    <property type="protein sequence ID" value="RMO86794.1"/>
    <property type="molecule type" value="Genomic_DNA"/>
</dbReference>
<gene>
    <name evidence="1" type="ORF">ALQ32_03255</name>
</gene>
<evidence type="ECO:0000313" key="1">
    <source>
        <dbReference type="EMBL" id="RMO86794.1"/>
    </source>
</evidence>
<organism evidence="1 2">
    <name type="scientific">Pseudomonas syringae pv. tagetis</name>
    <dbReference type="NCBI Taxonomy" id="129140"/>
    <lineage>
        <taxon>Bacteria</taxon>
        <taxon>Pseudomonadati</taxon>
        <taxon>Pseudomonadota</taxon>
        <taxon>Gammaproteobacteria</taxon>
        <taxon>Pseudomonadales</taxon>
        <taxon>Pseudomonadaceae</taxon>
        <taxon>Pseudomonas</taxon>
    </lineage>
</organism>